<feature type="compositionally biased region" description="Polar residues" evidence="1">
    <location>
        <begin position="227"/>
        <end position="246"/>
    </location>
</feature>
<sequence length="318" mass="34997">METSQKSPETTLNSSILNSASYLITLKLTINNYLLWKAQIVPFLKGHQLFGFVDGTVLPPPPSTPDGHINSDYTRWVLQDQLIISTINSSLSHTVLAQVIECTTSLEVWTTLQNLHSAQSSAHFIQNQYQLATLKKGSESISEYYHKAQSLAASIGAAGHPLSTSQFSIYLLAGLGSDYEPIVTSITTRPEPLSSHQIYSYLLNYESRLAHQAQSLLSGTNFAADATSTRAPSSSGYPNRGRTNMQRGGRRGRGRGLNYFSNRSDGCPLCQVCQKPGHTALSCYHRFNQSYQSPPPTSLTANLIALPPTVPHTNHWWD</sequence>
<proteinExistence type="predicted"/>
<protein>
    <recommendedName>
        <fullName evidence="4">Retrotransposon Copia-like N-terminal domain-containing protein</fullName>
    </recommendedName>
</protein>
<comment type="caution">
    <text evidence="2">The sequence shown here is derived from an EMBL/GenBank/DDBJ whole genome shotgun (WGS) entry which is preliminary data.</text>
</comment>
<dbReference type="EMBL" id="LIHL02000009">
    <property type="protein sequence ID" value="KAF5460471.1"/>
    <property type="molecule type" value="Genomic_DNA"/>
</dbReference>
<dbReference type="AlphaFoldDB" id="A0A833TIG8"/>
<dbReference type="PANTHER" id="PTHR47481">
    <property type="match status" value="1"/>
</dbReference>
<dbReference type="PANTHER" id="PTHR47481:SF10">
    <property type="entry name" value="COPIA-LIKE POLYPROTEIN_RETROTRANSPOSON"/>
    <property type="match status" value="1"/>
</dbReference>
<accession>A0A833TIG8</accession>
<reference evidence="2" key="2">
    <citation type="submission" date="2020-03" db="EMBL/GenBank/DDBJ databases">
        <title>Walnut 2.0.</title>
        <authorList>
            <person name="Marrano A."/>
            <person name="Britton M."/>
            <person name="Zimin A.V."/>
            <person name="Zaini P.A."/>
            <person name="Workman R."/>
            <person name="Puiu D."/>
            <person name="Bianco L."/>
            <person name="Allen B.J."/>
            <person name="Troggio M."/>
            <person name="Leslie C.A."/>
            <person name="Timp W."/>
            <person name="Dendekar A."/>
            <person name="Salzberg S.L."/>
            <person name="Neale D.B."/>
        </authorList>
    </citation>
    <scope>NUCLEOTIDE SEQUENCE</scope>
    <source>
        <tissue evidence="2">Leaves</tissue>
    </source>
</reference>
<evidence type="ECO:0000313" key="3">
    <source>
        <dbReference type="Proteomes" id="UP000619265"/>
    </source>
</evidence>
<dbReference type="Pfam" id="PF14223">
    <property type="entry name" value="Retrotran_gag_2"/>
    <property type="match status" value="1"/>
</dbReference>
<dbReference type="Proteomes" id="UP000619265">
    <property type="component" value="Unassembled WGS sequence"/>
</dbReference>
<gene>
    <name evidence="2" type="ORF">F2P56_020335</name>
</gene>
<dbReference type="Gramene" id="Jr09_09060_p1">
    <property type="protein sequence ID" value="cds.Jr09_09060_p1"/>
    <property type="gene ID" value="Jr09_09060"/>
</dbReference>
<evidence type="ECO:0000313" key="2">
    <source>
        <dbReference type="EMBL" id="KAF5460471.1"/>
    </source>
</evidence>
<feature type="region of interest" description="Disordered" evidence="1">
    <location>
        <begin position="227"/>
        <end position="256"/>
    </location>
</feature>
<reference evidence="2" key="1">
    <citation type="submission" date="2015-10" db="EMBL/GenBank/DDBJ databases">
        <authorList>
            <person name="Martinez-Garcia P.J."/>
            <person name="Crepeau M.W."/>
            <person name="Puiu D."/>
            <person name="Gonzalez-Ibeas D."/>
            <person name="Whalen J."/>
            <person name="Stevens K."/>
            <person name="Paul R."/>
            <person name="Butterfield T."/>
            <person name="Britton M."/>
            <person name="Reagan R."/>
            <person name="Chakraborty S."/>
            <person name="Walawage S.L."/>
            <person name="Vasquez-Gross H.A."/>
            <person name="Cardeno C."/>
            <person name="Famula R."/>
            <person name="Pratt K."/>
            <person name="Kuruganti S."/>
            <person name="Aradhya M.K."/>
            <person name="Leslie C.A."/>
            <person name="Dandekar A.M."/>
            <person name="Salzberg S.L."/>
            <person name="Wegrzyn J.L."/>
            <person name="Langley C.H."/>
            <person name="Neale D.B."/>
        </authorList>
    </citation>
    <scope>NUCLEOTIDE SEQUENCE</scope>
    <source>
        <tissue evidence="2">Leaves</tissue>
    </source>
</reference>
<name>A0A833TIG8_JUGRE</name>
<organism evidence="2 3">
    <name type="scientific">Juglans regia</name>
    <name type="common">English walnut</name>
    <dbReference type="NCBI Taxonomy" id="51240"/>
    <lineage>
        <taxon>Eukaryota</taxon>
        <taxon>Viridiplantae</taxon>
        <taxon>Streptophyta</taxon>
        <taxon>Embryophyta</taxon>
        <taxon>Tracheophyta</taxon>
        <taxon>Spermatophyta</taxon>
        <taxon>Magnoliopsida</taxon>
        <taxon>eudicotyledons</taxon>
        <taxon>Gunneridae</taxon>
        <taxon>Pentapetalae</taxon>
        <taxon>rosids</taxon>
        <taxon>fabids</taxon>
        <taxon>Fagales</taxon>
        <taxon>Juglandaceae</taxon>
        <taxon>Juglans</taxon>
    </lineage>
</organism>
<evidence type="ECO:0000256" key="1">
    <source>
        <dbReference type="SAM" id="MobiDB-lite"/>
    </source>
</evidence>
<evidence type="ECO:0008006" key="4">
    <source>
        <dbReference type="Google" id="ProtNLM"/>
    </source>
</evidence>